<evidence type="ECO:0000313" key="2">
    <source>
        <dbReference type="EMBL" id="GMN68691.1"/>
    </source>
</evidence>
<name>A0AA88JDW9_FICCA</name>
<sequence>MLENPPTAAQPQPAITDSATVTKRYAPPNQRNRPNRRKSADWFDRVTNVYGNDADKSQVSPSKNVPVVDHGDAGGSSLLNDNSRPGLIALDGCSNSEASQLLNDRWAAAIQGANDTSIDPSERPVMHTDKAPAWGGQFRLPHQFMSPTGGVTSPGSQMDFLSELRRAKFNASASFDS</sequence>
<comment type="caution">
    <text evidence="2">The sequence shown here is derived from an EMBL/GenBank/DDBJ whole genome shotgun (WGS) entry which is preliminary data.</text>
</comment>
<protein>
    <submittedName>
        <fullName evidence="2">Uncharacterized protein</fullName>
    </submittedName>
</protein>
<accession>A0AA88JDW9</accession>
<dbReference type="PANTHER" id="PTHR36032">
    <property type="entry name" value="PHOSPHOPANTOTHENATE--CYSTEINE LIGASE 2"/>
    <property type="match status" value="1"/>
</dbReference>
<gene>
    <name evidence="2" type="ORF">TIFTF001_037748</name>
</gene>
<dbReference type="AlphaFoldDB" id="A0AA88JDW9"/>
<dbReference type="EMBL" id="BTGU01000675">
    <property type="protein sequence ID" value="GMN68691.1"/>
    <property type="molecule type" value="Genomic_DNA"/>
</dbReference>
<keyword evidence="3" id="KW-1185">Reference proteome</keyword>
<reference evidence="2" key="1">
    <citation type="submission" date="2023-07" db="EMBL/GenBank/DDBJ databases">
        <title>draft genome sequence of fig (Ficus carica).</title>
        <authorList>
            <person name="Takahashi T."/>
            <person name="Nishimura K."/>
        </authorList>
    </citation>
    <scope>NUCLEOTIDE SEQUENCE</scope>
</reference>
<evidence type="ECO:0000313" key="3">
    <source>
        <dbReference type="Proteomes" id="UP001187192"/>
    </source>
</evidence>
<proteinExistence type="predicted"/>
<organism evidence="2 3">
    <name type="scientific">Ficus carica</name>
    <name type="common">Common fig</name>
    <dbReference type="NCBI Taxonomy" id="3494"/>
    <lineage>
        <taxon>Eukaryota</taxon>
        <taxon>Viridiplantae</taxon>
        <taxon>Streptophyta</taxon>
        <taxon>Embryophyta</taxon>
        <taxon>Tracheophyta</taxon>
        <taxon>Spermatophyta</taxon>
        <taxon>Magnoliopsida</taxon>
        <taxon>eudicotyledons</taxon>
        <taxon>Gunneridae</taxon>
        <taxon>Pentapetalae</taxon>
        <taxon>rosids</taxon>
        <taxon>fabids</taxon>
        <taxon>Rosales</taxon>
        <taxon>Moraceae</taxon>
        <taxon>Ficeae</taxon>
        <taxon>Ficus</taxon>
    </lineage>
</organism>
<feature type="region of interest" description="Disordered" evidence="1">
    <location>
        <begin position="1"/>
        <end position="79"/>
    </location>
</feature>
<evidence type="ECO:0000256" key="1">
    <source>
        <dbReference type="SAM" id="MobiDB-lite"/>
    </source>
</evidence>
<dbReference type="PANTHER" id="PTHR36032:SF1">
    <property type="entry name" value="PHOSPHOPANTOTHENATE--CYSTEINE LIGASE 2"/>
    <property type="match status" value="1"/>
</dbReference>
<feature type="compositionally biased region" description="Low complexity" evidence="1">
    <location>
        <begin position="1"/>
        <end position="14"/>
    </location>
</feature>
<dbReference type="Proteomes" id="UP001187192">
    <property type="component" value="Unassembled WGS sequence"/>
</dbReference>